<dbReference type="EMBL" id="BMYK01000027">
    <property type="protein sequence ID" value="GHC98926.1"/>
    <property type="molecule type" value="Genomic_DNA"/>
</dbReference>
<comment type="caution">
    <text evidence="1">The sequence shown here is derived from an EMBL/GenBank/DDBJ whole genome shotgun (WGS) entry which is preliminary data.</text>
</comment>
<protein>
    <recommendedName>
        <fullName evidence="3">Aspartate/glutamate racemase family protein</fullName>
    </recommendedName>
</protein>
<proteinExistence type="predicted"/>
<organism evidence="1 2">
    <name type="scientific">Pseudorhodoferax aquiterrae</name>
    <dbReference type="NCBI Taxonomy" id="747304"/>
    <lineage>
        <taxon>Bacteria</taxon>
        <taxon>Pseudomonadati</taxon>
        <taxon>Pseudomonadota</taxon>
        <taxon>Betaproteobacteria</taxon>
        <taxon>Burkholderiales</taxon>
        <taxon>Comamonadaceae</taxon>
    </lineage>
</organism>
<evidence type="ECO:0008006" key="3">
    <source>
        <dbReference type="Google" id="ProtNLM"/>
    </source>
</evidence>
<evidence type="ECO:0000313" key="1">
    <source>
        <dbReference type="EMBL" id="GHC98926.1"/>
    </source>
</evidence>
<reference evidence="2" key="1">
    <citation type="journal article" date="2019" name="Int. J. Syst. Evol. Microbiol.">
        <title>The Global Catalogue of Microorganisms (GCM) 10K type strain sequencing project: providing services to taxonomists for standard genome sequencing and annotation.</title>
        <authorList>
            <consortium name="The Broad Institute Genomics Platform"/>
            <consortium name="The Broad Institute Genome Sequencing Center for Infectious Disease"/>
            <person name="Wu L."/>
            <person name="Ma J."/>
        </authorList>
    </citation>
    <scope>NUCLEOTIDE SEQUENCE [LARGE SCALE GENOMIC DNA]</scope>
    <source>
        <strain evidence="2">KCTC 23314</strain>
    </source>
</reference>
<dbReference type="Proteomes" id="UP000626210">
    <property type="component" value="Unassembled WGS sequence"/>
</dbReference>
<evidence type="ECO:0000313" key="2">
    <source>
        <dbReference type="Proteomes" id="UP000626210"/>
    </source>
</evidence>
<sequence>MVTRNGSPATVAAATGWLGVVMLDTRFPRPLGDIGHPDSFGCAVRHMRVAGAWPREVVGSPTALRAMAPAFVDAVRALAAQGACAVTTSCGFLVLLQDLLQAVTPVPVRSSSLLQLPPLLDAAQRVGVLTIDARALTPAHLHAAGVPSARLPDVVVQGVAPDSHFVAAILGNADALDAARAEAEVVAAALALQARAPELRTLVLECTNLPPYAAAVQAATGWRCQSLLDDPVLRAAVTSSSAAAR</sequence>
<gene>
    <name evidence="1" type="ORF">GCM10007320_55090</name>
</gene>
<keyword evidence="2" id="KW-1185">Reference proteome</keyword>
<accession>A0ABQ3GBM4</accession>
<name>A0ABQ3GBM4_9BURK</name>